<evidence type="ECO:0000313" key="4">
    <source>
        <dbReference type="Proteomes" id="UP000216446"/>
    </source>
</evidence>
<gene>
    <name evidence="3" type="ORF">BSZ36_06125</name>
</gene>
<proteinExistence type="predicted"/>
<dbReference type="SUPFAM" id="SSF53756">
    <property type="entry name" value="UDP-Glycosyltransferase/glycogen phosphorylase"/>
    <property type="match status" value="1"/>
</dbReference>
<name>A0A259TXW3_9BACT</name>
<sequence length="363" mass="38313">MTGPLRIGLLATARYPICEPFNGGLASHVATLARGLARRGHAVTLFAAEGSDVGPGVPVQSLGPASGLAFSEAAKRDISMLAGPFMQEHHAYLSLLTDLASADSFDIIHNHSFHYLPITMAPAIRAGHVTTFHAPPTPWQESAALCLPPHERPEFLTVSGSNQRAWSASLSGVGVVPNGIDLSDWPLSSTASCEHAVWTGRLVPEKGPHYAIDAARRAGFKVVLAGPASDPDYFEAEIRPRLGVHVEFAGHLTQRELGGLIGECGVALSTPRWEEPFGLTTVEALACGTPVAAFDRGAMRSLLCDRSGRIAAPDCIDSLAAAALEAVGLSREDARARAEQIASVDGMLDGIEAVYHRALGRLD</sequence>
<organism evidence="3 4">
    <name type="scientific">Rubricoccus marinus</name>
    <dbReference type="NCBI Taxonomy" id="716817"/>
    <lineage>
        <taxon>Bacteria</taxon>
        <taxon>Pseudomonadati</taxon>
        <taxon>Rhodothermota</taxon>
        <taxon>Rhodothermia</taxon>
        <taxon>Rhodothermales</taxon>
        <taxon>Rubricoccaceae</taxon>
        <taxon>Rubricoccus</taxon>
    </lineage>
</organism>
<dbReference type="InParanoid" id="A0A259TXW3"/>
<evidence type="ECO:0000313" key="3">
    <source>
        <dbReference type="EMBL" id="OZC02589.1"/>
    </source>
</evidence>
<dbReference type="GO" id="GO:0016757">
    <property type="term" value="F:glycosyltransferase activity"/>
    <property type="evidence" value="ECO:0007669"/>
    <property type="project" value="InterPro"/>
</dbReference>
<dbReference type="OrthoDB" id="9801573at2"/>
<accession>A0A259TXW3</accession>
<dbReference type="PANTHER" id="PTHR12526:SF595">
    <property type="entry name" value="BLL5217 PROTEIN"/>
    <property type="match status" value="1"/>
</dbReference>
<dbReference type="Pfam" id="PF13439">
    <property type="entry name" value="Glyco_transf_4"/>
    <property type="match status" value="1"/>
</dbReference>
<dbReference type="InterPro" id="IPR028098">
    <property type="entry name" value="Glyco_trans_4-like_N"/>
</dbReference>
<dbReference type="PANTHER" id="PTHR12526">
    <property type="entry name" value="GLYCOSYLTRANSFERASE"/>
    <property type="match status" value="1"/>
</dbReference>
<dbReference type="AlphaFoldDB" id="A0A259TXW3"/>
<dbReference type="Proteomes" id="UP000216446">
    <property type="component" value="Unassembled WGS sequence"/>
</dbReference>
<evidence type="ECO:0000259" key="1">
    <source>
        <dbReference type="Pfam" id="PF00534"/>
    </source>
</evidence>
<evidence type="ECO:0000259" key="2">
    <source>
        <dbReference type="Pfam" id="PF13439"/>
    </source>
</evidence>
<keyword evidence="4" id="KW-1185">Reference proteome</keyword>
<reference evidence="3 4" key="1">
    <citation type="submission" date="2016-11" db="EMBL/GenBank/DDBJ databases">
        <title>Study of marine rhodopsin-containing bacteria.</title>
        <authorList>
            <person name="Yoshizawa S."/>
            <person name="Kumagai Y."/>
            <person name="Kogure K."/>
        </authorList>
    </citation>
    <scope>NUCLEOTIDE SEQUENCE [LARGE SCALE GENOMIC DNA]</scope>
    <source>
        <strain evidence="3 4">SG-29</strain>
    </source>
</reference>
<dbReference type="EMBL" id="MQWB01000001">
    <property type="protein sequence ID" value="OZC02589.1"/>
    <property type="molecule type" value="Genomic_DNA"/>
</dbReference>
<feature type="domain" description="Glycosyl transferase family 1" evidence="1">
    <location>
        <begin position="199"/>
        <end position="330"/>
    </location>
</feature>
<feature type="domain" description="Glycosyltransferase subfamily 4-like N-terminal" evidence="2">
    <location>
        <begin position="23"/>
        <end position="183"/>
    </location>
</feature>
<dbReference type="Pfam" id="PF00534">
    <property type="entry name" value="Glycos_transf_1"/>
    <property type="match status" value="1"/>
</dbReference>
<dbReference type="Gene3D" id="3.40.50.2000">
    <property type="entry name" value="Glycogen Phosphorylase B"/>
    <property type="match status" value="2"/>
</dbReference>
<dbReference type="RefSeq" id="WP_094547008.1">
    <property type="nucleotide sequence ID" value="NZ_MQWB01000001.1"/>
</dbReference>
<protein>
    <recommendedName>
        <fullName evidence="5">Glycosyl transferase family 1</fullName>
    </recommendedName>
</protein>
<comment type="caution">
    <text evidence="3">The sequence shown here is derived from an EMBL/GenBank/DDBJ whole genome shotgun (WGS) entry which is preliminary data.</text>
</comment>
<evidence type="ECO:0008006" key="5">
    <source>
        <dbReference type="Google" id="ProtNLM"/>
    </source>
</evidence>
<dbReference type="InterPro" id="IPR001296">
    <property type="entry name" value="Glyco_trans_1"/>
</dbReference>